<dbReference type="GO" id="GO:0003678">
    <property type="term" value="F:DNA helicase activity"/>
    <property type="evidence" value="ECO:0007669"/>
    <property type="project" value="InterPro"/>
</dbReference>
<feature type="non-terminal residue" evidence="4">
    <location>
        <position position="118"/>
    </location>
</feature>
<comment type="caution">
    <text evidence="4">The sequence shown here is derived from an EMBL/GenBank/DDBJ whole genome shotgun (WGS) entry which is preliminary data.</text>
</comment>
<name>X1SJF6_9ZZZZ</name>
<dbReference type="GO" id="GO:0006260">
    <property type="term" value="P:DNA replication"/>
    <property type="evidence" value="ECO:0007669"/>
    <property type="project" value="UniProtKB-KW"/>
</dbReference>
<evidence type="ECO:0000313" key="4">
    <source>
        <dbReference type="EMBL" id="GAI93088.1"/>
    </source>
</evidence>
<dbReference type="Pfam" id="PF00772">
    <property type="entry name" value="DnaB"/>
    <property type="match status" value="1"/>
</dbReference>
<sequence>MIDTERAILAIAIQHPEFIDTILANCDDEFFKWMENQKIYEKIKDLREGKSLTDWETIIDLLKGEISASWFTAMQDTLKGSYPMGIEPLLLEKIKLVKEDKAKRAILSEINKELLGHM</sequence>
<feature type="domain" description="DNA helicase DnaB-like N-terminal" evidence="3">
    <location>
        <begin position="2"/>
        <end position="65"/>
    </location>
</feature>
<evidence type="ECO:0000259" key="3">
    <source>
        <dbReference type="Pfam" id="PF00772"/>
    </source>
</evidence>
<evidence type="ECO:0000256" key="1">
    <source>
        <dbReference type="ARBA" id="ARBA00022705"/>
    </source>
</evidence>
<dbReference type="Gene3D" id="1.10.860.10">
    <property type="entry name" value="DNAb Helicase, Chain A"/>
    <property type="match status" value="1"/>
</dbReference>
<gene>
    <name evidence="4" type="ORF">S12H4_36674</name>
</gene>
<dbReference type="InterPro" id="IPR007693">
    <property type="entry name" value="DNA_helicase_DnaB-like_N"/>
</dbReference>
<reference evidence="4" key="1">
    <citation type="journal article" date="2014" name="Front. Microbiol.">
        <title>High frequency of phylogenetically diverse reductive dehalogenase-homologous genes in deep subseafloor sedimentary metagenomes.</title>
        <authorList>
            <person name="Kawai M."/>
            <person name="Futagami T."/>
            <person name="Toyoda A."/>
            <person name="Takaki Y."/>
            <person name="Nishi S."/>
            <person name="Hori S."/>
            <person name="Arai W."/>
            <person name="Tsubouchi T."/>
            <person name="Morono Y."/>
            <person name="Uchiyama I."/>
            <person name="Ito T."/>
            <person name="Fujiyama A."/>
            <person name="Inagaki F."/>
            <person name="Takami H."/>
        </authorList>
    </citation>
    <scope>NUCLEOTIDE SEQUENCE</scope>
    <source>
        <strain evidence="4">Expedition CK06-06</strain>
    </source>
</reference>
<evidence type="ECO:0000256" key="2">
    <source>
        <dbReference type="ARBA" id="ARBA00023125"/>
    </source>
</evidence>
<dbReference type="GO" id="GO:0005524">
    <property type="term" value="F:ATP binding"/>
    <property type="evidence" value="ECO:0007669"/>
    <property type="project" value="InterPro"/>
</dbReference>
<proteinExistence type="predicted"/>
<dbReference type="AlphaFoldDB" id="X1SJF6"/>
<protein>
    <recommendedName>
        <fullName evidence="3">DNA helicase DnaB-like N-terminal domain-containing protein</fullName>
    </recommendedName>
</protein>
<dbReference type="InterPro" id="IPR016136">
    <property type="entry name" value="DNA_helicase_N/primase_C"/>
</dbReference>
<keyword evidence="2" id="KW-0238">DNA-binding</keyword>
<keyword evidence="1" id="KW-0235">DNA replication</keyword>
<dbReference type="InterPro" id="IPR036185">
    <property type="entry name" value="DNA_heli_DnaB-like_N_sf"/>
</dbReference>
<organism evidence="4">
    <name type="scientific">marine sediment metagenome</name>
    <dbReference type="NCBI Taxonomy" id="412755"/>
    <lineage>
        <taxon>unclassified sequences</taxon>
        <taxon>metagenomes</taxon>
        <taxon>ecological metagenomes</taxon>
    </lineage>
</organism>
<dbReference type="EMBL" id="BARW01021883">
    <property type="protein sequence ID" value="GAI93088.1"/>
    <property type="molecule type" value="Genomic_DNA"/>
</dbReference>
<accession>X1SJF6</accession>
<dbReference type="SUPFAM" id="SSF48024">
    <property type="entry name" value="N-terminal domain of DnaB helicase"/>
    <property type="match status" value="1"/>
</dbReference>
<dbReference type="GO" id="GO:0003677">
    <property type="term" value="F:DNA binding"/>
    <property type="evidence" value="ECO:0007669"/>
    <property type="project" value="UniProtKB-KW"/>
</dbReference>